<dbReference type="Proteomes" id="UP000266005">
    <property type="component" value="Unassembled WGS sequence"/>
</dbReference>
<dbReference type="OrthoDB" id="9808897at2"/>
<organism evidence="1 2">
    <name type="scientific">Pontibacter oryzae</name>
    <dbReference type="NCBI Taxonomy" id="2304593"/>
    <lineage>
        <taxon>Bacteria</taxon>
        <taxon>Pseudomonadati</taxon>
        <taxon>Bacteroidota</taxon>
        <taxon>Cytophagia</taxon>
        <taxon>Cytophagales</taxon>
        <taxon>Hymenobacteraceae</taxon>
        <taxon>Pontibacter</taxon>
    </lineage>
</organism>
<accession>A0A399SMW5</accession>
<dbReference type="EMBL" id="QWGE01000001">
    <property type="protein sequence ID" value="RIJ43165.1"/>
    <property type="molecule type" value="Genomic_DNA"/>
</dbReference>
<keyword evidence="2" id="KW-1185">Reference proteome</keyword>
<comment type="caution">
    <text evidence="1">The sequence shown here is derived from an EMBL/GenBank/DDBJ whole genome shotgun (WGS) entry which is preliminary data.</text>
</comment>
<evidence type="ECO:0000313" key="2">
    <source>
        <dbReference type="Proteomes" id="UP000266005"/>
    </source>
</evidence>
<dbReference type="AlphaFoldDB" id="A0A399SMW5"/>
<protein>
    <submittedName>
        <fullName evidence="1">Uncharacterized protein</fullName>
    </submittedName>
</protein>
<evidence type="ECO:0000313" key="1">
    <source>
        <dbReference type="EMBL" id="RIJ43165.1"/>
    </source>
</evidence>
<proteinExistence type="predicted"/>
<sequence length="30" mass="3365">MRINQLGYLPQCIKAGVWASNQSKKTDTNV</sequence>
<gene>
    <name evidence="1" type="ORF">D1627_00170</name>
</gene>
<dbReference type="RefSeq" id="WP_119431045.1">
    <property type="nucleotide sequence ID" value="NZ_QWGE01000001.1"/>
</dbReference>
<name>A0A399SMW5_9BACT</name>
<reference evidence="2" key="1">
    <citation type="submission" date="2018-08" db="EMBL/GenBank/DDBJ databases">
        <title>Mucilaginibacter sp. MYSH2.</title>
        <authorList>
            <person name="Seo T."/>
        </authorList>
    </citation>
    <scope>NUCLEOTIDE SEQUENCE [LARGE SCALE GENOMIC DNA]</scope>
    <source>
        <strain evidence="2">KIRAN</strain>
    </source>
</reference>